<dbReference type="Proteomes" id="UP000758603">
    <property type="component" value="Unassembled WGS sequence"/>
</dbReference>
<keyword evidence="1" id="KW-0732">Signal</keyword>
<feature type="chain" id="PRO_5040385154" description="Secreted protein" evidence="1">
    <location>
        <begin position="24"/>
        <end position="119"/>
    </location>
</feature>
<comment type="caution">
    <text evidence="2">The sequence shown here is derived from an EMBL/GenBank/DDBJ whole genome shotgun (WGS) entry which is preliminary data.</text>
</comment>
<protein>
    <recommendedName>
        <fullName evidence="4">Secreted protein</fullName>
    </recommendedName>
</protein>
<sequence length="119" mass="13652">MTKEQSCHILATIFHLLAHPMPACYVSQSWSERNQFTVRSALHRSTHDNGSVSIAFARCARLSRFPRTGLAYHSILCALRQCIHILPKPLLGHCINQDLEPVQPTHCAWLRPERCCRRH</sequence>
<name>A0A9P9A3R0_9PEZI</name>
<dbReference type="EMBL" id="JAGPXC010000001">
    <property type="protein sequence ID" value="KAH6659164.1"/>
    <property type="molecule type" value="Genomic_DNA"/>
</dbReference>
<accession>A0A9P9A3R0</accession>
<evidence type="ECO:0000256" key="1">
    <source>
        <dbReference type="SAM" id="SignalP"/>
    </source>
</evidence>
<dbReference type="GeneID" id="70130101"/>
<evidence type="ECO:0000313" key="3">
    <source>
        <dbReference type="Proteomes" id="UP000758603"/>
    </source>
</evidence>
<evidence type="ECO:0000313" key="2">
    <source>
        <dbReference type="EMBL" id="KAH6659164.1"/>
    </source>
</evidence>
<keyword evidence="3" id="KW-1185">Reference proteome</keyword>
<proteinExistence type="predicted"/>
<dbReference type="RefSeq" id="XP_045963295.1">
    <property type="nucleotide sequence ID" value="XM_046101209.1"/>
</dbReference>
<reference evidence="2" key="1">
    <citation type="journal article" date="2021" name="Nat. Commun.">
        <title>Genetic determinants of endophytism in the Arabidopsis root mycobiome.</title>
        <authorList>
            <person name="Mesny F."/>
            <person name="Miyauchi S."/>
            <person name="Thiergart T."/>
            <person name="Pickel B."/>
            <person name="Atanasova L."/>
            <person name="Karlsson M."/>
            <person name="Huettel B."/>
            <person name="Barry K.W."/>
            <person name="Haridas S."/>
            <person name="Chen C."/>
            <person name="Bauer D."/>
            <person name="Andreopoulos W."/>
            <person name="Pangilinan J."/>
            <person name="LaButti K."/>
            <person name="Riley R."/>
            <person name="Lipzen A."/>
            <person name="Clum A."/>
            <person name="Drula E."/>
            <person name="Henrissat B."/>
            <person name="Kohler A."/>
            <person name="Grigoriev I.V."/>
            <person name="Martin F.M."/>
            <person name="Hacquard S."/>
        </authorList>
    </citation>
    <scope>NUCLEOTIDE SEQUENCE</scope>
    <source>
        <strain evidence="2">MPI-SDFR-AT-0073</strain>
    </source>
</reference>
<feature type="signal peptide" evidence="1">
    <location>
        <begin position="1"/>
        <end position="23"/>
    </location>
</feature>
<evidence type="ECO:0008006" key="4">
    <source>
        <dbReference type="Google" id="ProtNLM"/>
    </source>
</evidence>
<dbReference type="AlphaFoldDB" id="A0A9P9A3R0"/>
<gene>
    <name evidence="2" type="ORF">BKA67DRAFT_543745</name>
</gene>
<organism evidence="2 3">
    <name type="scientific">Truncatella angustata</name>
    <dbReference type="NCBI Taxonomy" id="152316"/>
    <lineage>
        <taxon>Eukaryota</taxon>
        <taxon>Fungi</taxon>
        <taxon>Dikarya</taxon>
        <taxon>Ascomycota</taxon>
        <taxon>Pezizomycotina</taxon>
        <taxon>Sordariomycetes</taxon>
        <taxon>Xylariomycetidae</taxon>
        <taxon>Amphisphaeriales</taxon>
        <taxon>Sporocadaceae</taxon>
        <taxon>Truncatella</taxon>
    </lineage>
</organism>